<dbReference type="InterPro" id="IPR050810">
    <property type="entry name" value="Bact_Secretion_Sys_Channel"/>
</dbReference>
<evidence type="ECO:0000313" key="9">
    <source>
        <dbReference type="Proteomes" id="UP000242222"/>
    </source>
</evidence>
<feature type="domain" description="Type II/III secretion system secretin-like" evidence="6">
    <location>
        <begin position="387"/>
        <end position="526"/>
    </location>
</feature>
<evidence type="ECO:0000256" key="2">
    <source>
        <dbReference type="ARBA" id="ARBA00022729"/>
    </source>
</evidence>
<feature type="compositionally biased region" description="Low complexity" evidence="4">
    <location>
        <begin position="248"/>
        <end position="262"/>
    </location>
</feature>
<evidence type="ECO:0000259" key="7">
    <source>
        <dbReference type="Pfam" id="PF07655"/>
    </source>
</evidence>
<dbReference type="Proteomes" id="UP000242222">
    <property type="component" value="Unassembled WGS sequence"/>
</dbReference>
<evidence type="ECO:0000256" key="1">
    <source>
        <dbReference type="ARBA" id="ARBA00004370"/>
    </source>
</evidence>
<feature type="domain" description="Secretin N-terminal" evidence="7">
    <location>
        <begin position="200"/>
        <end position="293"/>
    </location>
</feature>
<dbReference type="Pfam" id="PF07655">
    <property type="entry name" value="Secretin_N_2"/>
    <property type="match status" value="1"/>
</dbReference>
<name>A0A1I4W5S3_9GAMM</name>
<keyword evidence="2 5" id="KW-0732">Signal</keyword>
<feature type="signal peptide" evidence="5">
    <location>
        <begin position="1"/>
        <end position="24"/>
    </location>
</feature>
<dbReference type="PANTHER" id="PTHR30332">
    <property type="entry name" value="PROBABLE GENERAL SECRETION PATHWAY PROTEIN D"/>
    <property type="match status" value="1"/>
</dbReference>
<evidence type="ECO:0000256" key="3">
    <source>
        <dbReference type="ARBA" id="ARBA00023136"/>
    </source>
</evidence>
<dbReference type="STRING" id="1367852.SAMN05216516_102282"/>
<gene>
    <name evidence="8" type="ORF">SAMN05216516_102282</name>
</gene>
<feature type="region of interest" description="Disordered" evidence="4">
    <location>
        <begin position="216"/>
        <end position="262"/>
    </location>
</feature>
<keyword evidence="3" id="KW-0472">Membrane</keyword>
<dbReference type="PROSITE" id="PS51257">
    <property type="entry name" value="PROKAR_LIPOPROTEIN"/>
    <property type="match status" value="1"/>
</dbReference>
<dbReference type="GO" id="GO:0019867">
    <property type="term" value="C:outer membrane"/>
    <property type="evidence" value="ECO:0007669"/>
    <property type="project" value="InterPro"/>
</dbReference>
<dbReference type="RefSeq" id="WP_092875700.1">
    <property type="nucleotide sequence ID" value="NZ_FOVC01000002.1"/>
</dbReference>
<proteinExistence type="predicted"/>
<accession>A0A1I4W5S3</accession>
<organism evidence="8 9">
    <name type="scientific">Izhakiella capsodis</name>
    <dbReference type="NCBI Taxonomy" id="1367852"/>
    <lineage>
        <taxon>Bacteria</taxon>
        <taxon>Pseudomonadati</taxon>
        <taxon>Pseudomonadota</taxon>
        <taxon>Gammaproteobacteria</taxon>
        <taxon>Enterobacterales</taxon>
        <taxon>Erwiniaceae</taxon>
        <taxon>Izhakiella</taxon>
    </lineage>
</organism>
<feature type="compositionally biased region" description="Gly residues" evidence="4">
    <location>
        <begin position="222"/>
        <end position="234"/>
    </location>
</feature>
<dbReference type="OrthoDB" id="6638496at2"/>
<evidence type="ECO:0000313" key="8">
    <source>
        <dbReference type="EMBL" id="SFN08399.1"/>
    </source>
</evidence>
<evidence type="ECO:0000259" key="6">
    <source>
        <dbReference type="Pfam" id="PF00263"/>
    </source>
</evidence>
<dbReference type="InterPro" id="IPR011514">
    <property type="entry name" value="Secretin_N_2"/>
</dbReference>
<dbReference type="GO" id="GO:0009306">
    <property type="term" value="P:protein secretion"/>
    <property type="evidence" value="ECO:0007669"/>
    <property type="project" value="InterPro"/>
</dbReference>
<reference evidence="9" key="1">
    <citation type="submission" date="2016-10" db="EMBL/GenBank/DDBJ databases">
        <authorList>
            <person name="Varghese N."/>
            <person name="Submissions S."/>
        </authorList>
    </citation>
    <scope>NUCLEOTIDE SEQUENCE [LARGE SCALE GENOMIC DNA]</scope>
    <source>
        <strain evidence="9">N6PO6</strain>
    </source>
</reference>
<sequence>MIHKTSYKKSTILITLMISLSACSTEYKKTQKEVDAQINKTTVLFRNANNGEFKKNYNMVTFHKNGLYIGLKPFIAKQGESLPVNVEADGVKLFSSRKMSLNDIANLITTFTGIPASIDEGTVSTESRDGTDTDMYKELNEAVNKSITPQQQVNLYDNLPGMTVDYSGELSGFLKLVSSHFNVSWQYRDGIIFFSKYAVKTFTINTLPVKTTSQSKMDMGLTAGGSGSSGGQGTGSNSDSSGGGSSSSGGSTSNSLSASDSSKSSLNLDFWKDITQNLDVILHGNGSVSVSEGLASITVSTSPDIMVNVENYINQLNRSLRQEIAVNVSIYNVTLNDDSDWNYSLTSMFSALKGRISGHLSLFSKDPGDPGIEGTTENNSSFIVNMLDNQGKVSVLNSANVITMSGQPVPLQVSNTRGYVSSIGTTVNNNTSQTNLDVSLIDTGFFLNVLPRVLRDGKIMLQYSISLSSLAGNDNGFDSFSVDKKKIQLPDINQRSFIEQNILKNDNTLVVAGYKTSNLNSYDAGIGNPKFKLLGGDSSGKGSKEIIVICITPTTLNLGEN</sequence>
<dbReference type="InterPro" id="IPR004846">
    <property type="entry name" value="T2SS/T3SS_dom"/>
</dbReference>
<keyword evidence="9" id="KW-1185">Reference proteome</keyword>
<protein>
    <submittedName>
        <fullName evidence="8">Type IVB pilus formation outer membrane protein, R64 PilN family</fullName>
    </submittedName>
</protein>
<dbReference type="AlphaFoldDB" id="A0A1I4W5S3"/>
<dbReference type="GO" id="GO:0009297">
    <property type="term" value="P:pilus assembly"/>
    <property type="evidence" value="ECO:0007669"/>
    <property type="project" value="InterPro"/>
</dbReference>
<comment type="subcellular location">
    <subcellularLocation>
        <location evidence="1">Membrane</location>
    </subcellularLocation>
</comment>
<dbReference type="Pfam" id="PF00263">
    <property type="entry name" value="Secretin"/>
    <property type="match status" value="1"/>
</dbReference>
<dbReference type="EMBL" id="FOVC01000002">
    <property type="protein sequence ID" value="SFN08399.1"/>
    <property type="molecule type" value="Genomic_DNA"/>
</dbReference>
<evidence type="ECO:0000256" key="4">
    <source>
        <dbReference type="SAM" id="MobiDB-lite"/>
    </source>
</evidence>
<dbReference type="PANTHER" id="PTHR30332:SF24">
    <property type="entry name" value="SECRETIN GSPD-RELATED"/>
    <property type="match status" value="1"/>
</dbReference>
<evidence type="ECO:0000256" key="5">
    <source>
        <dbReference type="SAM" id="SignalP"/>
    </source>
</evidence>
<feature type="chain" id="PRO_5017289218" evidence="5">
    <location>
        <begin position="25"/>
        <end position="561"/>
    </location>
</feature>